<dbReference type="Proteomes" id="UP000284660">
    <property type="component" value="Unassembled WGS sequence"/>
</dbReference>
<organism evidence="2 3">
    <name type="scientific">Parabacteroides distasonis</name>
    <dbReference type="NCBI Taxonomy" id="823"/>
    <lineage>
        <taxon>Bacteria</taxon>
        <taxon>Pseudomonadati</taxon>
        <taxon>Bacteroidota</taxon>
        <taxon>Bacteroidia</taxon>
        <taxon>Bacteroidales</taxon>
        <taxon>Tannerellaceae</taxon>
        <taxon>Parabacteroides</taxon>
    </lineage>
</organism>
<feature type="transmembrane region" description="Helical" evidence="1">
    <location>
        <begin position="323"/>
        <end position="344"/>
    </location>
</feature>
<reference evidence="2 3" key="1">
    <citation type="submission" date="2018-08" db="EMBL/GenBank/DDBJ databases">
        <title>A genome reference for cultivated species of the human gut microbiota.</title>
        <authorList>
            <person name="Zou Y."/>
            <person name="Xue W."/>
            <person name="Luo G."/>
        </authorList>
    </citation>
    <scope>NUCLEOTIDE SEQUENCE [LARGE SCALE GENOMIC DNA]</scope>
    <source>
        <strain evidence="2 3">AM30-4</strain>
    </source>
</reference>
<keyword evidence="1" id="KW-0812">Transmembrane</keyword>
<evidence type="ECO:0000313" key="3">
    <source>
        <dbReference type="Proteomes" id="UP000284660"/>
    </source>
</evidence>
<protein>
    <submittedName>
        <fullName evidence="2">Uncharacterized protein</fullName>
    </submittedName>
</protein>
<dbReference type="AlphaFoldDB" id="A0A8B3BCL1"/>
<sequence>MCNVFPKYDDTLYTELFGMQIRKYVLFIFLIGLILSSELYFFWELKVGNCGQLLCGISVLILSGMKVEEKSFTSSFLFLVFYLYASLYVLDLNLLGRLFSFLPFFVFFLKKRDVQIVYTLYRDFFVYTITISLVVYFLVVWIEYDLPHSIIEPLNNLKSYNYLAYPFCVIPDENYFSYFRFCGCYDEPGVVGTIAGVMLITNRWNMRDWKNVVLLLSGVFSFSLYFYLLQFLYFLLYAKVQYKILVLLLLTDLFLYLQNDELVNKFILTRLDFSGGEFSGDNRTTASFDSWYKNFLFTANFWIGCGKGMAEIVDSGGASYKHLIVDHGFIMFTIYMFSFLYLIWRSHSMSKNFLIMSIVLFSLIYQRPFIFSYLYLFLLISPIYVLKR</sequence>
<accession>A0A8B3BCL1</accession>
<gene>
    <name evidence="2" type="ORF">DW782_07870</name>
</gene>
<evidence type="ECO:0000313" key="2">
    <source>
        <dbReference type="EMBL" id="RHD75583.1"/>
    </source>
</evidence>
<keyword evidence="1" id="KW-1133">Transmembrane helix</keyword>
<feature type="transmembrane region" description="Helical" evidence="1">
    <location>
        <begin position="212"/>
        <end position="234"/>
    </location>
</feature>
<evidence type="ECO:0000256" key="1">
    <source>
        <dbReference type="SAM" id="Phobius"/>
    </source>
</evidence>
<feature type="transmembrane region" description="Helical" evidence="1">
    <location>
        <begin position="124"/>
        <end position="142"/>
    </location>
</feature>
<feature type="transmembrane region" description="Helical" evidence="1">
    <location>
        <begin position="24"/>
        <end position="43"/>
    </location>
</feature>
<feature type="transmembrane region" description="Helical" evidence="1">
    <location>
        <begin position="364"/>
        <end position="386"/>
    </location>
</feature>
<keyword evidence="1" id="KW-0472">Membrane</keyword>
<dbReference type="EMBL" id="QSJN01000004">
    <property type="protein sequence ID" value="RHD75583.1"/>
    <property type="molecule type" value="Genomic_DNA"/>
</dbReference>
<name>A0A8B3BCL1_PARDI</name>
<comment type="caution">
    <text evidence="2">The sequence shown here is derived from an EMBL/GenBank/DDBJ whole genome shotgun (WGS) entry which is preliminary data.</text>
</comment>
<proteinExistence type="predicted"/>
<feature type="transmembrane region" description="Helical" evidence="1">
    <location>
        <begin position="79"/>
        <end position="104"/>
    </location>
</feature>